<name>A0A813XCW6_9BILA</name>
<dbReference type="Proteomes" id="UP000677228">
    <property type="component" value="Unassembled WGS sequence"/>
</dbReference>
<dbReference type="EMBL" id="CAJNOQ010001102">
    <property type="protein sequence ID" value="CAF0868161.1"/>
    <property type="molecule type" value="Genomic_DNA"/>
</dbReference>
<reference evidence="2" key="1">
    <citation type="submission" date="2021-02" db="EMBL/GenBank/DDBJ databases">
        <authorList>
            <person name="Nowell W R."/>
        </authorList>
    </citation>
    <scope>NUCLEOTIDE SEQUENCE</scope>
</reference>
<comment type="caution">
    <text evidence="2">The sequence shown here is derived from an EMBL/GenBank/DDBJ whole genome shotgun (WGS) entry which is preliminary data.</text>
</comment>
<evidence type="ECO:0000313" key="4">
    <source>
        <dbReference type="EMBL" id="CAF3655615.1"/>
    </source>
</evidence>
<evidence type="ECO:0000313" key="2">
    <source>
        <dbReference type="EMBL" id="CAF0868161.1"/>
    </source>
</evidence>
<proteinExistence type="predicted"/>
<dbReference type="EMBL" id="CAJNOK010001183">
    <property type="protein sequence ID" value="CAF0798162.1"/>
    <property type="molecule type" value="Genomic_DNA"/>
</dbReference>
<protein>
    <submittedName>
        <fullName evidence="2">Uncharacterized protein</fullName>
    </submittedName>
</protein>
<evidence type="ECO:0000313" key="5">
    <source>
        <dbReference type="Proteomes" id="UP000663829"/>
    </source>
</evidence>
<dbReference type="AlphaFoldDB" id="A0A813XCW6"/>
<keyword evidence="5" id="KW-1185">Reference proteome</keyword>
<dbReference type="EMBL" id="CAJOBC010001102">
    <property type="protein sequence ID" value="CAF3655615.1"/>
    <property type="molecule type" value="Genomic_DNA"/>
</dbReference>
<organism evidence="2 5">
    <name type="scientific">Didymodactylos carnosus</name>
    <dbReference type="NCBI Taxonomy" id="1234261"/>
    <lineage>
        <taxon>Eukaryota</taxon>
        <taxon>Metazoa</taxon>
        <taxon>Spiralia</taxon>
        <taxon>Gnathifera</taxon>
        <taxon>Rotifera</taxon>
        <taxon>Eurotatoria</taxon>
        <taxon>Bdelloidea</taxon>
        <taxon>Philodinida</taxon>
        <taxon>Philodinidae</taxon>
        <taxon>Didymodactylos</taxon>
    </lineage>
</organism>
<dbReference type="Proteomes" id="UP000682733">
    <property type="component" value="Unassembled WGS sequence"/>
</dbReference>
<dbReference type="EMBL" id="CAJOBA010001183">
    <property type="protein sequence ID" value="CAF3581356.1"/>
    <property type="molecule type" value="Genomic_DNA"/>
</dbReference>
<evidence type="ECO:0000313" key="1">
    <source>
        <dbReference type="EMBL" id="CAF0798162.1"/>
    </source>
</evidence>
<evidence type="ECO:0000313" key="3">
    <source>
        <dbReference type="EMBL" id="CAF3581356.1"/>
    </source>
</evidence>
<accession>A0A813XCW6</accession>
<dbReference type="Proteomes" id="UP000681722">
    <property type="component" value="Unassembled WGS sequence"/>
</dbReference>
<gene>
    <name evidence="2" type="ORF">GPM918_LOCUS6953</name>
    <name evidence="1" type="ORF">OVA965_LOCUS4501</name>
    <name evidence="4" type="ORF">SRO942_LOCUS6953</name>
    <name evidence="3" type="ORF">TMI583_LOCUS4499</name>
</gene>
<dbReference type="Proteomes" id="UP000663829">
    <property type="component" value="Unassembled WGS sequence"/>
</dbReference>
<sequence>MSSCPLETLGAYGLEKSRNIPNTPCQAFDHSSSSLLHHLIYAHNLSDSIAQRLVQYVQSNVEKTKQLFKKKEYLFHNSISWYKERCPFSQNTRKVFGITENDERIRHFHCARKSTHKFVLYSHLKIYHHLNKQTALKITGAMMLNRTNDLHFTENEMIGNSLYSHLYGGYRHFKTVCPFIIKNSIIKYDITRQQQKILKNIPCTKLKPCLLYSHLNYYHRFSYEIAAKIVRYIKSEQVKKIFSLNEAISKREKRCLNEYTWYYPYSSMRIQIENIQKTCSNVKHISDCLNSKVEQNHLQYFHPLSSNEKIVRIMIDDGKKDAVQKNDDVKMEKYEPNEVRYESLESVLEKNNKFILNNMQKCHSVSRQLARTLVLPSKLMDIEFASAPKYNKVFDYPLEALFSNHSTNPLHSSIRLLNEKLNKNEFSSTLTSRFANHQLIIRKNGKSEILKPVPSPYLVTINQTTTSLSTPFTVLNPNPNVQSNNHQQNSTSIIQKMSIENRQNKRHKRRKNTNTNGTAMNGFFEFHQIHQTRQSPQSFLNVIAETVYTTGNQLQQIRQQAPPSLLDLIPIEASSKIQNINNHTSEYEQEQQLLLKLQSFSQQRPQLHLLPSKSTQQSQENWSLSPFFQSINKSKLPSLFDLPQIGSCDCDLANNISQSQHQQSQNYSFENTNTSSNSNSIPSLFYADNKKNYLHEQKRNTCYFGCNDDNHYQQQSGYNHSRSSSRYFQSLSPFQNENSHPRSLLPTLAVEKQQLFPYHHQNKNKRKFYDRQF</sequence>